<dbReference type="EMBL" id="WSLF01000003">
    <property type="protein sequence ID" value="KAE9635598.1"/>
    <property type="molecule type" value="Genomic_DNA"/>
</dbReference>
<dbReference type="AlphaFoldDB" id="A0A7C8HHD3"/>
<dbReference type="Pfam" id="PF01973">
    <property type="entry name" value="MptE-like"/>
    <property type="match status" value="1"/>
</dbReference>
<protein>
    <submittedName>
        <fullName evidence="3">DUF115 domain-containing protein</fullName>
    </submittedName>
</protein>
<feature type="domain" description="Glycosyltransferase Maf N-terminal" evidence="2">
    <location>
        <begin position="28"/>
        <end position="164"/>
    </location>
</feature>
<evidence type="ECO:0000259" key="2">
    <source>
        <dbReference type="Pfam" id="PF20157"/>
    </source>
</evidence>
<feature type="domain" description="6-hydroxymethylpterin diphosphokinase MptE-like" evidence="1">
    <location>
        <begin position="204"/>
        <end position="365"/>
    </location>
</feature>
<gene>
    <name evidence="3" type="ORF">GND95_05485</name>
</gene>
<dbReference type="InterPro" id="IPR045376">
    <property type="entry name" value="Maf_N"/>
</dbReference>
<sequence length="473" mass="54957">MDFCKINMDLLKVKDVDLYHLMNQFILKEEKYKKELTHSKVYTLKISEYDYTRKKHVDFYLHSKYDPVREAEKFAKGQYSLEKEKIIIFGFGLGYHVEAIFNLLKDHQKLYIFEMNLNVFKSALECRNLSNILSSDRVHLIISDHETQQALHLGNLLKEDAHLIIHPPSLKTIPKNSEKIRFILEDWNITKSETNEWREMLDENYRRNVSLNAPNVGELYHQYRGLPFIVVSAGPSLEKNIHLIGDLEGRAFIFAVGRTLKTLLLENIEPDMFCIIDPQYEPTYDQIKGYENLDIPMVFFESASADTVLRYKGPKYFASNKKEHIENPAHIMDLGGSVATAVLDLSIRFGGNPIVFVGQDLAFTDGQSHAYGNTVQENANRRKVKGQNGEWLDTTLGLLSFKHWIENKIRDHPHIEFINATEGGAYIEGCRHMPLQDFIEEYIDYSKPADKRLRIRKLKEEIKIFTATIEFMN</sequence>
<organism evidence="3 4">
    <name type="scientific">Defluviitalea raffinosedens</name>
    <dbReference type="NCBI Taxonomy" id="1450156"/>
    <lineage>
        <taxon>Bacteria</taxon>
        <taxon>Bacillati</taxon>
        <taxon>Bacillota</taxon>
        <taxon>Clostridia</taxon>
        <taxon>Lachnospirales</taxon>
        <taxon>Defluviitaleaceae</taxon>
        <taxon>Defluviitalea</taxon>
    </lineage>
</organism>
<dbReference type="RefSeq" id="WP_158739845.1">
    <property type="nucleotide sequence ID" value="NZ_WSLF01000003.1"/>
</dbReference>
<evidence type="ECO:0000313" key="3">
    <source>
        <dbReference type="EMBL" id="KAE9635598.1"/>
    </source>
</evidence>
<dbReference type="PANTHER" id="PTHR41786">
    <property type="entry name" value="MOTILITY ACCESSORY FACTOR MAF"/>
    <property type="match status" value="1"/>
</dbReference>
<dbReference type="Proteomes" id="UP000483018">
    <property type="component" value="Unassembled WGS sequence"/>
</dbReference>
<evidence type="ECO:0000313" key="4">
    <source>
        <dbReference type="Proteomes" id="UP000483018"/>
    </source>
</evidence>
<dbReference type="Pfam" id="PF20157">
    <property type="entry name" value="Maf_flag10_N"/>
    <property type="match status" value="1"/>
</dbReference>
<dbReference type="OrthoDB" id="5291305at2"/>
<accession>A0A7C8HHD3</accession>
<keyword evidence="4" id="KW-1185">Reference proteome</keyword>
<proteinExistence type="predicted"/>
<dbReference type="PANTHER" id="PTHR41786:SF1">
    <property type="entry name" value="6-HYDROXYMETHYLPTERIN DIPHOSPHOKINASE MPTE-LIKE DOMAIN-CONTAINING PROTEIN"/>
    <property type="match status" value="1"/>
</dbReference>
<dbReference type="InterPro" id="IPR002826">
    <property type="entry name" value="MptE-like"/>
</dbReference>
<name>A0A7C8HHD3_9FIRM</name>
<comment type="caution">
    <text evidence="3">The sequence shown here is derived from an EMBL/GenBank/DDBJ whole genome shotgun (WGS) entry which is preliminary data.</text>
</comment>
<evidence type="ECO:0000259" key="1">
    <source>
        <dbReference type="Pfam" id="PF01973"/>
    </source>
</evidence>
<reference evidence="3 4" key="1">
    <citation type="submission" date="2019-12" db="EMBL/GenBank/DDBJ databases">
        <title>Defluviitalea raffinosedens, isolated from a biogas fermenter, genome sequencing and characterization.</title>
        <authorList>
            <person name="Rettenmaier R."/>
            <person name="Schneider M."/>
            <person name="Neuhaus K."/>
            <person name="Liebl W."/>
            <person name="Zverlov V."/>
        </authorList>
    </citation>
    <scope>NUCLEOTIDE SEQUENCE [LARGE SCALE GENOMIC DNA]</scope>
    <source>
        <strain evidence="3 4">249c-K6</strain>
    </source>
</reference>